<name>A0AA35ZGD9_LACSI</name>
<evidence type="ECO:0000313" key="10">
    <source>
        <dbReference type="EMBL" id="CAI9291202.1"/>
    </source>
</evidence>
<dbReference type="FunFam" id="1.10.10.60:FF:000010">
    <property type="entry name" value="Transcriptional activator Myb isoform A"/>
    <property type="match status" value="1"/>
</dbReference>
<feature type="domain" description="HTH myb-type" evidence="9">
    <location>
        <begin position="134"/>
        <end position="189"/>
    </location>
</feature>
<comment type="subcellular location">
    <subcellularLocation>
        <location evidence="1">Nucleus</location>
    </subcellularLocation>
</comment>
<keyword evidence="4" id="KW-0238">DNA-binding</keyword>
<dbReference type="Pfam" id="PF00249">
    <property type="entry name" value="Myb_DNA-binding"/>
    <property type="match status" value="1"/>
</dbReference>
<evidence type="ECO:0000256" key="3">
    <source>
        <dbReference type="ARBA" id="ARBA00023015"/>
    </source>
</evidence>
<dbReference type="EMBL" id="OX465082">
    <property type="protein sequence ID" value="CAI9291202.1"/>
    <property type="molecule type" value="Genomic_DNA"/>
</dbReference>
<keyword evidence="11" id="KW-1185">Reference proteome</keyword>
<feature type="domain" description="HTH myb-type" evidence="9">
    <location>
        <begin position="190"/>
        <end position="240"/>
    </location>
</feature>
<evidence type="ECO:0000256" key="5">
    <source>
        <dbReference type="ARBA" id="ARBA00023163"/>
    </source>
</evidence>
<feature type="domain" description="Myb-like" evidence="8">
    <location>
        <begin position="134"/>
        <end position="185"/>
    </location>
</feature>
<feature type="domain" description="Myb-like" evidence="8">
    <location>
        <begin position="82"/>
        <end position="133"/>
    </location>
</feature>
<dbReference type="Proteomes" id="UP001177003">
    <property type="component" value="Chromosome 6"/>
</dbReference>
<evidence type="ECO:0000256" key="7">
    <source>
        <dbReference type="SAM" id="MobiDB-lite"/>
    </source>
</evidence>
<dbReference type="CDD" id="cd00167">
    <property type="entry name" value="SANT"/>
    <property type="match status" value="3"/>
</dbReference>
<sequence length="456" mass="51011">MFFITLSPLLNLRLTQHTSIGMIELMIEAKKANPTFESKKEVGFTSSSSISDTSFDANTPKSLNNHSYLYPSVSSCSSTNQTKRSSQAGWTDDEDNLLTDVVTKYNGRNWKKIAECIPGRTDVQCSHRWQKVLNPEIVKGPWTKEEDDHIIKMVEAHGCMKWSVIAKDLPGRIGKQCRERWHNRLDPAIKKESWSKEEESSLTYYHQIFGNKWAEIARFLPGRTDNSIKNHWNCSLKKKMDLNIPHILPITVHETTHTDSISDGEKSRLENDSIACITNLALGMDDSIPGVDDEECLGFARFAKGCGFKPPVTRSESRKKRKIDRTNDPKLGSSPDSSFLTLSTFGLGKYGESPSFGRQIGQLSCSTPPDLTLSISCSASSSESVLTNSTMSCKNANLSAYDWNREIETGDSENAMKNSDLCARKSQPWLGRRLDYIFDSAWDPTAINCCSNSSTS</sequence>
<dbReference type="InterPro" id="IPR001005">
    <property type="entry name" value="SANT/Myb"/>
</dbReference>
<keyword evidence="2" id="KW-0677">Repeat</keyword>
<protein>
    <submittedName>
        <fullName evidence="10">Uncharacterized protein</fullName>
    </submittedName>
</protein>
<feature type="region of interest" description="Disordered" evidence="7">
    <location>
        <begin position="311"/>
        <end position="335"/>
    </location>
</feature>
<evidence type="ECO:0000256" key="2">
    <source>
        <dbReference type="ARBA" id="ARBA00022737"/>
    </source>
</evidence>
<evidence type="ECO:0000259" key="9">
    <source>
        <dbReference type="PROSITE" id="PS51294"/>
    </source>
</evidence>
<evidence type="ECO:0000256" key="6">
    <source>
        <dbReference type="ARBA" id="ARBA00023242"/>
    </source>
</evidence>
<keyword evidence="5" id="KW-0804">Transcription</keyword>
<dbReference type="SUPFAM" id="SSF46689">
    <property type="entry name" value="Homeodomain-like"/>
    <property type="match status" value="2"/>
</dbReference>
<dbReference type="PROSITE" id="PS50090">
    <property type="entry name" value="MYB_LIKE"/>
    <property type="match status" value="3"/>
</dbReference>
<feature type="domain" description="HTH myb-type" evidence="9">
    <location>
        <begin position="90"/>
        <end position="133"/>
    </location>
</feature>
<dbReference type="PROSITE" id="PS51294">
    <property type="entry name" value="HTH_MYB"/>
    <property type="match status" value="3"/>
</dbReference>
<evidence type="ECO:0000259" key="8">
    <source>
        <dbReference type="PROSITE" id="PS50090"/>
    </source>
</evidence>
<dbReference type="InterPro" id="IPR009057">
    <property type="entry name" value="Homeodomain-like_sf"/>
</dbReference>
<dbReference type="SMART" id="SM00717">
    <property type="entry name" value="SANT"/>
    <property type="match status" value="3"/>
</dbReference>
<organism evidence="10 11">
    <name type="scientific">Lactuca saligna</name>
    <name type="common">Willowleaf lettuce</name>
    <dbReference type="NCBI Taxonomy" id="75948"/>
    <lineage>
        <taxon>Eukaryota</taxon>
        <taxon>Viridiplantae</taxon>
        <taxon>Streptophyta</taxon>
        <taxon>Embryophyta</taxon>
        <taxon>Tracheophyta</taxon>
        <taxon>Spermatophyta</taxon>
        <taxon>Magnoliopsida</taxon>
        <taxon>eudicotyledons</taxon>
        <taxon>Gunneridae</taxon>
        <taxon>Pentapetalae</taxon>
        <taxon>asterids</taxon>
        <taxon>campanulids</taxon>
        <taxon>Asterales</taxon>
        <taxon>Asteraceae</taxon>
        <taxon>Cichorioideae</taxon>
        <taxon>Cichorieae</taxon>
        <taxon>Lactucinae</taxon>
        <taxon>Lactuca</taxon>
    </lineage>
</organism>
<dbReference type="GO" id="GO:0005634">
    <property type="term" value="C:nucleus"/>
    <property type="evidence" value="ECO:0007669"/>
    <property type="project" value="UniProtKB-SubCell"/>
</dbReference>
<feature type="domain" description="Myb-like" evidence="8">
    <location>
        <begin position="186"/>
        <end position="236"/>
    </location>
</feature>
<evidence type="ECO:0000256" key="4">
    <source>
        <dbReference type="ARBA" id="ARBA00023125"/>
    </source>
</evidence>
<dbReference type="InterPro" id="IPR017930">
    <property type="entry name" value="Myb_dom"/>
</dbReference>
<dbReference type="Gene3D" id="1.10.10.60">
    <property type="entry name" value="Homeodomain-like"/>
    <property type="match status" value="3"/>
</dbReference>
<accession>A0AA35ZGD9</accession>
<dbReference type="AlphaFoldDB" id="A0AA35ZGD9"/>
<dbReference type="GO" id="GO:0000981">
    <property type="term" value="F:DNA-binding transcription factor activity, RNA polymerase II-specific"/>
    <property type="evidence" value="ECO:0007669"/>
    <property type="project" value="TreeGrafter"/>
</dbReference>
<evidence type="ECO:0000313" key="11">
    <source>
        <dbReference type="Proteomes" id="UP001177003"/>
    </source>
</evidence>
<keyword evidence="6" id="KW-0539">Nucleus</keyword>
<dbReference type="PANTHER" id="PTHR45614:SF252">
    <property type="entry name" value="TRANSCRIPTION FACTOR MYB3R-2-LIKE"/>
    <property type="match status" value="1"/>
</dbReference>
<reference evidence="10" key="1">
    <citation type="submission" date="2023-04" db="EMBL/GenBank/DDBJ databases">
        <authorList>
            <person name="Vijverberg K."/>
            <person name="Xiong W."/>
            <person name="Schranz E."/>
        </authorList>
    </citation>
    <scope>NUCLEOTIDE SEQUENCE</scope>
</reference>
<keyword evidence="3" id="KW-0805">Transcription regulation</keyword>
<dbReference type="Pfam" id="PF13921">
    <property type="entry name" value="Myb_DNA-bind_6"/>
    <property type="match status" value="1"/>
</dbReference>
<gene>
    <name evidence="10" type="ORF">LSALG_LOCUS30352</name>
</gene>
<dbReference type="InterPro" id="IPR050560">
    <property type="entry name" value="MYB_TF"/>
</dbReference>
<dbReference type="FunFam" id="1.10.10.60:FF:000016">
    <property type="entry name" value="Transcriptional activator Myb isoform A"/>
    <property type="match status" value="1"/>
</dbReference>
<evidence type="ECO:0000256" key="1">
    <source>
        <dbReference type="ARBA" id="ARBA00004123"/>
    </source>
</evidence>
<proteinExistence type="predicted"/>
<dbReference type="GO" id="GO:0000978">
    <property type="term" value="F:RNA polymerase II cis-regulatory region sequence-specific DNA binding"/>
    <property type="evidence" value="ECO:0007669"/>
    <property type="project" value="TreeGrafter"/>
</dbReference>
<dbReference type="PANTHER" id="PTHR45614">
    <property type="entry name" value="MYB PROTEIN-RELATED"/>
    <property type="match status" value="1"/>
</dbReference>